<sequence>MVPLKSRAFAIQEEKNNRRKLRILQVRQQERAIASRVRENVENHKKQEIQSIAEKLHEEFALQNDVEISKSKEKYSKGLSEVGKAQNLAKDYVMEHALYQVNQIKNKRVADQRYNAAIQHMHTVEEMKQQKEQENKDRRIKVAVKEKLRSKQVAMLPSPSVSQDTENSVTTTVQTTVRSCDTFCATMNEEEGDNAREAARDEEETQEKLEQGKLCMQTVQQERAQLRYLSAIKRSKLNRDYNHLEKE</sequence>
<organism evidence="2 3">
    <name type="scientific">Ciona savignyi</name>
    <name type="common">Pacific transparent sea squirt</name>
    <dbReference type="NCBI Taxonomy" id="51511"/>
    <lineage>
        <taxon>Eukaryota</taxon>
        <taxon>Metazoa</taxon>
        <taxon>Chordata</taxon>
        <taxon>Tunicata</taxon>
        <taxon>Ascidiacea</taxon>
        <taxon>Phlebobranchia</taxon>
        <taxon>Cionidae</taxon>
        <taxon>Ciona</taxon>
    </lineage>
</organism>
<dbReference type="OMA" id="DTFCATM"/>
<reference evidence="2" key="2">
    <citation type="submission" date="2025-08" db="UniProtKB">
        <authorList>
            <consortium name="Ensembl"/>
        </authorList>
    </citation>
    <scope>IDENTIFICATION</scope>
</reference>
<protein>
    <submittedName>
        <fullName evidence="2">Uncharacterized protein</fullName>
    </submittedName>
</protein>
<feature type="region of interest" description="Disordered" evidence="1">
    <location>
        <begin position="189"/>
        <end position="212"/>
    </location>
</feature>
<accession>H2YP40</accession>
<dbReference type="InParanoid" id="H2YP40"/>
<dbReference type="HOGENOM" id="CLU_1126686_0_0_1"/>
<evidence type="ECO:0000313" key="2">
    <source>
        <dbReference type="Ensembl" id="ENSCSAVP00000007098.1"/>
    </source>
</evidence>
<dbReference type="AlphaFoldDB" id="H2YP40"/>
<proteinExistence type="predicted"/>
<evidence type="ECO:0000313" key="3">
    <source>
        <dbReference type="Proteomes" id="UP000007875"/>
    </source>
</evidence>
<dbReference type="GeneTree" id="ENSGT00940000153123"/>
<dbReference type="eggNOG" id="ENOG502QSZR">
    <property type="taxonomic scope" value="Eukaryota"/>
</dbReference>
<keyword evidence="3" id="KW-1185">Reference proteome</keyword>
<evidence type="ECO:0000256" key="1">
    <source>
        <dbReference type="SAM" id="MobiDB-lite"/>
    </source>
</evidence>
<dbReference type="Proteomes" id="UP000007875">
    <property type="component" value="Unassembled WGS sequence"/>
</dbReference>
<reference evidence="3" key="1">
    <citation type="submission" date="2003-08" db="EMBL/GenBank/DDBJ databases">
        <authorList>
            <person name="Birren B."/>
            <person name="Nusbaum C."/>
            <person name="Abebe A."/>
            <person name="Abouelleil A."/>
            <person name="Adekoya E."/>
            <person name="Ait-zahra M."/>
            <person name="Allen N."/>
            <person name="Allen T."/>
            <person name="An P."/>
            <person name="Anderson M."/>
            <person name="Anderson S."/>
            <person name="Arachchi H."/>
            <person name="Armbruster J."/>
            <person name="Bachantsang P."/>
            <person name="Baldwin J."/>
            <person name="Barry A."/>
            <person name="Bayul T."/>
            <person name="Blitshsteyn B."/>
            <person name="Bloom T."/>
            <person name="Blye J."/>
            <person name="Boguslavskiy L."/>
            <person name="Borowsky M."/>
            <person name="Boukhgalter B."/>
            <person name="Brunache A."/>
            <person name="Butler J."/>
            <person name="Calixte N."/>
            <person name="Calvo S."/>
            <person name="Camarata J."/>
            <person name="Campo K."/>
            <person name="Chang J."/>
            <person name="Cheshatsang Y."/>
            <person name="Citroen M."/>
            <person name="Collymore A."/>
            <person name="Considine T."/>
            <person name="Cook A."/>
            <person name="Cooke P."/>
            <person name="Corum B."/>
            <person name="Cuomo C."/>
            <person name="David R."/>
            <person name="Dawoe T."/>
            <person name="Degray S."/>
            <person name="Dodge S."/>
            <person name="Dooley K."/>
            <person name="Dorje P."/>
            <person name="Dorjee K."/>
            <person name="Dorris L."/>
            <person name="Duffey N."/>
            <person name="Dupes A."/>
            <person name="Elkins T."/>
            <person name="Engels R."/>
            <person name="Erickson J."/>
            <person name="Farina A."/>
            <person name="Faro S."/>
            <person name="Ferreira P."/>
            <person name="Fischer H."/>
            <person name="Fitzgerald M."/>
            <person name="Foley K."/>
            <person name="Gage D."/>
            <person name="Galagan J."/>
            <person name="Gearin G."/>
            <person name="Gnerre S."/>
            <person name="Gnirke A."/>
            <person name="Goyette A."/>
            <person name="Graham J."/>
            <person name="Grandbois E."/>
            <person name="Gyaltsen K."/>
            <person name="Hafez N."/>
            <person name="Hagopian D."/>
            <person name="Hagos B."/>
            <person name="Hall J."/>
            <person name="Hatcher B."/>
            <person name="Heller A."/>
            <person name="Higgins H."/>
            <person name="Honan T."/>
            <person name="Horn A."/>
            <person name="Houde N."/>
            <person name="Hughes L."/>
            <person name="Hulme W."/>
            <person name="Husby E."/>
            <person name="Iliev I."/>
            <person name="Jaffe D."/>
            <person name="Jones C."/>
            <person name="Kamal M."/>
            <person name="Kamat A."/>
            <person name="Kamvysselis M."/>
            <person name="Karlsson E."/>
            <person name="Kells C."/>
            <person name="Kieu A."/>
            <person name="Kisner P."/>
            <person name="Kodira C."/>
            <person name="Kulbokas E."/>
            <person name="Labutti K."/>
            <person name="Lama D."/>
            <person name="Landers T."/>
            <person name="Leger J."/>
            <person name="Levine S."/>
            <person name="Lewis D."/>
            <person name="Lewis T."/>
            <person name="Lindblad-toh K."/>
            <person name="Liu X."/>
            <person name="Lokyitsang T."/>
            <person name="Lokyitsang Y."/>
            <person name="Lucien O."/>
            <person name="Lui A."/>
            <person name="Ma L.J."/>
            <person name="Mabbitt R."/>
            <person name="Macdonald J."/>
            <person name="Maclean C."/>
            <person name="Major J."/>
            <person name="Manning J."/>
            <person name="Marabella R."/>
            <person name="Maru K."/>
            <person name="Matthews C."/>
            <person name="Mauceli E."/>
            <person name="Mccarthy M."/>
            <person name="Mcdonough S."/>
            <person name="Mcghee T."/>
            <person name="Meldrim J."/>
            <person name="Meneus L."/>
            <person name="Mesirov J."/>
            <person name="Mihalev A."/>
            <person name="Mihova T."/>
            <person name="Mikkelsen T."/>
            <person name="Mlenga V."/>
            <person name="Moru K."/>
            <person name="Mozes J."/>
            <person name="Mulrain L."/>
            <person name="Munson G."/>
            <person name="Naylor J."/>
            <person name="Newes C."/>
            <person name="Nguyen C."/>
            <person name="Nguyen N."/>
            <person name="Nguyen T."/>
            <person name="Nicol R."/>
            <person name="Nielsen C."/>
            <person name="Nizzari M."/>
            <person name="Norbu C."/>
            <person name="Norbu N."/>
            <person name="O'donnell P."/>
            <person name="Okoawo O."/>
            <person name="O'leary S."/>
            <person name="Omotosho B."/>
            <person name="O'neill K."/>
            <person name="Osman S."/>
            <person name="Parker S."/>
            <person name="Perrin D."/>
            <person name="Phunkhang P."/>
            <person name="Piqani B."/>
            <person name="Purcell S."/>
            <person name="Rachupka T."/>
            <person name="Ramasamy U."/>
            <person name="Rameau R."/>
            <person name="Ray V."/>
            <person name="Raymond C."/>
            <person name="Retta R."/>
            <person name="Richardson S."/>
            <person name="Rise C."/>
            <person name="Rodriguez J."/>
            <person name="Rogers J."/>
            <person name="Rogov P."/>
            <person name="Rutman M."/>
            <person name="Schupbach R."/>
            <person name="Seaman C."/>
            <person name="Settipalli S."/>
            <person name="Sharpe T."/>
            <person name="Sheridan J."/>
            <person name="Sherpa N."/>
            <person name="Shi J."/>
            <person name="Smirnov S."/>
            <person name="Smith C."/>
            <person name="Sougnez C."/>
            <person name="Spencer B."/>
            <person name="Stalker J."/>
            <person name="Stange-thomann N."/>
            <person name="Stavropoulos S."/>
            <person name="Stetson K."/>
            <person name="Stone C."/>
            <person name="Stone S."/>
            <person name="Stubbs M."/>
            <person name="Talamas J."/>
            <person name="Tchuinga P."/>
            <person name="Tenzing P."/>
            <person name="Tesfaye S."/>
            <person name="Theodore J."/>
            <person name="Thoulutsang Y."/>
            <person name="Topham K."/>
            <person name="Towey S."/>
            <person name="Tsamla T."/>
            <person name="Tsomo N."/>
            <person name="Vallee D."/>
            <person name="Vassiliev H."/>
            <person name="Venkataraman V."/>
            <person name="Vinson J."/>
            <person name="Vo A."/>
            <person name="Wade C."/>
            <person name="Wang S."/>
            <person name="Wangchuk T."/>
            <person name="Wangdi T."/>
            <person name="Whittaker C."/>
            <person name="Wilkinson J."/>
            <person name="Wu Y."/>
            <person name="Wyman D."/>
            <person name="Yadav S."/>
            <person name="Yang S."/>
            <person name="Yang X."/>
            <person name="Yeager S."/>
            <person name="Yee E."/>
            <person name="Young G."/>
            <person name="Zainoun J."/>
            <person name="Zembeck L."/>
            <person name="Zimmer A."/>
            <person name="Zody M."/>
            <person name="Lander E."/>
        </authorList>
    </citation>
    <scope>NUCLEOTIDE SEQUENCE [LARGE SCALE GENOMIC DNA]</scope>
</reference>
<dbReference type="Ensembl" id="ENSCSAVT00000007190.1">
    <property type="protein sequence ID" value="ENSCSAVP00000007098.1"/>
    <property type="gene ID" value="ENSCSAVG00000004245.1"/>
</dbReference>
<reference evidence="2" key="3">
    <citation type="submission" date="2025-09" db="UniProtKB">
        <authorList>
            <consortium name="Ensembl"/>
        </authorList>
    </citation>
    <scope>IDENTIFICATION</scope>
</reference>
<name>H2YP40_CIOSA</name>